<dbReference type="GO" id="GO:0034694">
    <property type="term" value="P:response to prostaglandin"/>
    <property type="evidence" value="ECO:0007669"/>
    <property type="project" value="Ensembl"/>
</dbReference>
<comment type="catalytic activity">
    <reaction evidence="4">
        <text>tetradecanoate(out) = tetradecanoate(in)</text>
        <dbReference type="Rhea" id="RHEA:45252"/>
        <dbReference type="ChEBI" id="CHEBI:30807"/>
    </reaction>
    <physiologicalReaction direction="left-to-right" evidence="4">
        <dbReference type="Rhea" id="RHEA:45253"/>
    </physiologicalReaction>
</comment>
<evidence type="ECO:0000256" key="1">
    <source>
        <dbReference type="ARBA" id="ARBA00000542"/>
    </source>
</evidence>
<dbReference type="GO" id="GO:0030169">
    <property type="term" value="F:low-density lipoprotein particle binding"/>
    <property type="evidence" value="ECO:0007669"/>
    <property type="project" value="TreeGrafter"/>
</dbReference>
<dbReference type="GO" id="GO:0150094">
    <property type="term" value="P:amyloid-beta clearance by cellular catabolic process"/>
    <property type="evidence" value="ECO:0007669"/>
    <property type="project" value="TreeGrafter"/>
</dbReference>
<evidence type="ECO:0000256" key="30">
    <source>
        <dbReference type="ARBA" id="ARBA00032188"/>
    </source>
</evidence>
<dbReference type="GO" id="GO:0007606">
    <property type="term" value="P:sensory perception of chemical stimulus"/>
    <property type="evidence" value="ECO:0007669"/>
    <property type="project" value="Ensembl"/>
</dbReference>
<dbReference type="InterPro" id="IPR002159">
    <property type="entry name" value="CD36_fam"/>
</dbReference>
<keyword evidence="14" id="KW-1017">Isopeptide bond</keyword>
<dbReference type="KEGG" id="pki:111843383"/>
<evidence type="ECO:0000256" key="6">
    <source>
        <dbReference type="ARBA" id="ARBA00004221"/>
    </source>
</evidence>
<comment type="catalytic activity">
    <reaction evidence="1">
        <text>(9Z,12Z)-octadecadienoate(out) = (9Z,12Z)-octadecadienoate(in)</text>
        <dbReference type="Rhea" id="RHEA:45264"/>
        <dbReference type="ChEBI" id="CHEBI:30245"/>
    </reaction>
    <physiologicalReaction direction="left-to-right" evidence="1">
        <dbReference type="Rhea" id="RHEA:45265"/>
    </physiologicalReaction>
</comment>
<dbReference type="InterPro" id="IPR005428">
    <property type="entry name" value="CD36/SCARB1/SNMP1"/>
</dbReference>
<dbReference type="GO" id="GO:0005794">
    <property type="term" value="C:Golgi apparatus"/>
    <property type="evidence" value="ECO:0007669"/>
    <property type="project" value="UniProtKB-SubCell"/>
</dbReference>
<accession>A0A3B3RG40</accession>
<evidence type="ECO:0000256" key="18">
    <source>
        <dbReference type="ARBA" id="ARBA00022989"/>
    </source>
</evidence>
<keyword evidence="22" id="KW-0564">Palmitate</keyword>
<keyword evidence="12" id="KW-0813">Transport</keyword>
<keyword evidence="16" id="KW-0832">Ubl conjugation</keyword>
<protein>
    <recommendedName>
        <fullName evidence="11">Platelet glycoprotein 4</fullName>
    </recommendedName>
    <alternativeName>
        <fullName evidence="31">Glycoprotein IIIb</fullName>
    </alternativeName>
    <alternativeName>
        <fullName evidence="29">PAS IV</fullName>
    </alternativeName>
    <alternativeName>
        <fullName evidence="30">PAS-4</fullName>
    </alternativeName>
    <alternativeName>
        <fullName evidence="28">Platelet glycoprotein IV</fullName>
    </alternativeName>
</protein>
<dbReference type="Proteomes" id="UP000261540">
    <property type="component" value="Unplaced"/>
</dbReference>
<keyword evidence="19" id="KW-0333">Golgi apparatus</keyword>
<feature type="disulfide bond" evidence="32">
    <location>
        <begin position="235"/>
        <end position="303"/>
    </location>
</feature>
<dbReference type="OrthoDB" id="195015at2759"/>
<dbReference type="GO" id="GO:0044539">
    <property type="term" value="P:long-chain fatty acid import into cell"/>
    <property type="evidence" value="ECO:0007669"/>
    <property type="project" value="TreeGrafter"/>
</dbReference>
<evidence type="ECO:0000256" key="14">
    <source>
        <dbReference type="ARBA" id="ARBA00022499"/>
    </source>
</evidence>
<dbReference type="GO" id="GO:0042953">
    <property type="term" value="P:lipoprotein transport"/>
    <property type="evidence" value="ECO:0007669"/>
    <property type="project" value="TreeGrafter"/>
</dbReference>
<keyword evidence="20" id="KW-0445">Lipid transport</keyword>
<comment type="catalytic activity">
    <reaction evidence="2">
        <text>(9Z)-octadecenoate(out) = (9Z)-octadecenoate(in)</text>
        <dbReference type="Rhea" id="RHEA:33655"/>
        <dbReference type="ChEBI" id="CHEBI:30823"/>
    </reaction>
    <physiologicalReaction direction="left-to-right" evidence="2">
        <dbReference type="Rhea" id="RHEA:33656"/>
    </physiologicalReaction>
</comment>
<comment type="catalytic activity">
    <reaction evidence="3">
        <text>hexadecanoate(out) = hexadecanoate(in)</text>
        <dbReference type="Rhea" id="RHEA:45256"/>
        <dbReference type="ChEBI" id="CHEBI:7896"/>
    </reaction>
    <physiologicalReaction direction="left-to-right" evidence="3">
        <dbReference type="Rhea" id="RHEA:45257"/>
    </physiologicalReaction>
</comment>
<evidence type="ECO:0000313" key="35">
    <source>
        <dbReference type="Proteomes" id="UP000261540"/>
    </source>
</evidence>
<evidence type="ECO:0000313" key="34">
    <source>
        <dbReference type="Ensembl" id="ENSPKIP00000017308.1"/>
    </source>
</evidence>
<reference evidence="34" key="1">
    <citation type="submission" date="2025-08" db="UniProtKB">
        <authorList>
            <consortium name="Ensembl"/>
        </authorList>
    </citation>
    <scope>IDENTIFICATION</scope>
</reference>
<dbReference type="GO" id="GO:0019915">
    <property type="term" value="P:lipid storage"/>
    <property type="evidence" value="ECO:0007669"/>
    <property type="project" value="TreeGrafter"/>
</dbReference>
<evidence type="ECO:0000256" key="2">
    <source>
        <dbReference type="ARBA" id="ARBA00000626"/>
    </source>
</evidence>
<sequence length="470" mass="52593">MGCSCKHWLIAGAVLGALLAVLGGILIPVGDSVIRDTVRKETVIEPGTTAYEIWSSAGVPVYRQFWLFDVQNPLEVVENGSTPVVVERGPYTYKTRYLPKENITVHRNGTVAFLLPAGAVFVPSMSIGQEEDRITALNLGIPAAHALFPEKNHKLLNILISINNASLFQSRTVKEMLWGYYDPVTMRTVGVFYPYNGTFDGYYNVHTGKEDISKVGVIDRWKGERELPYWKDNYCDMINGTDASSFAPFLDKKKELFFFTSDICRSVSAEFTDTVDLKGIEMYRYMLPPLTLAAPTVNPANKCYCHNENTTRNCSVAGVLDTSSCREGVPIYISLPHFLYGSEILRENVLGLDPSETYHNTFLDVEPTTGFTMRFAKRIQINMMYTSSNVIKVLNKVKEHTIFPLVWLNETAELDDETADMFKAEMLSPITMLETVQVTLLSLGSVVFVVCSIAAYIVHRKSKKGQDLSS</sequence>
<evidence type="ECO:0000256" key="9">
    <source>
        <dbReference type="ARBA" id="ARBA00004651"/>
    </source>
</evidence>
<keyword evidence="26" id="KW-0449">Lipoprotein</keyword>
<dbReference type="GO" id="GO:0007155">
    <property type="term" value="P:cell adhesion"/>
    <property type="evidence" value="ECO:0007669"/>
    <property type="project" value="UniProtKB-KW"/>
</dbReference>
<dbReference type="GO" id="GO:0016324">
    <property type="term" value="C:apical plasma membrane"/>
    <property type="evidence" value="ECO:0007669"/>
    <property type="project" value="UniProtKB-SubCell"/>
</dbReference>
<keyword evidence="15 33" id="KW-0812">Transmembrane</keyword>
<dbReference type="AlphaFoldDB" id="A0A3B3RG40"/>
<organism evidence="34 35">
    <name type="scientific">Paramormyrops kingsleyae</name>
    <dbReference type="NCBI Taxonomy" id="1676925"/>
    <lineage>
        <taxon>Eukaryota</taxon>
        <taxon>Metazoa</taxon>
        <taxon>Chordata</taxon>
        <taxon>Craniata</taxon>
        <taxon>Vertebrata</taxon>
        <taxon>Euteleostomi</taxon>
        <taxon>Actinopterygii</taxon>
        <taxon>Neopterygii</taxon>
        <taxon>Teleostei</taxon>
        <taxon>Osteoglossocephala</taxon>
        <taxon>Osteoglossomorpha</taxon>
        <taxon>Osteoglossiformes</taxon>
        <taxon>Mormyridae</taxon>
        <taxon>Paramormyrops</taxon>
    </lineage>
</organism>
<evidence type="ECO:0000256" key="33">
    <source>
        <dbReference type="SAM" id="Phobius"/>
    </source>
</evidence>
<evidence type="ECO:0000256" key="28">
    <source>
        <dbReference type="ARBA" id="ARBA00029966"/>
    </source>
</evidence>
<dbReference type="GO" id="GO:0033552">
    <property type="term" value="P:response to vitamin B3"/>
    <property type="evidence" value="ECO:0007669"/>
    <property type="project" value="Ensembl"/>
</dbReference>
<dbReference type="Ensembl" id="ENSPKIT00000041818.1">
    <property type="protein sequence ID" value="ENSPKIP00000017308.1"/>
    <property type="gene ID" value="ENSPKIG00000003276.1"/>
</dbReference>
<evidence type="ECO:0000256" key="24">
    <source>
        <dbReference type="ARBA" id="ARBA00023170"/>
    </source>
</evidence>
<dbReference type="STRING" id="1676925.ENSPKIP00000017308"/>
<evidence type="ECO:0000256" key="8">
    <source>
        <dbReference type="ARBA" id="ARBA00004555"/>
    </source>
</evidence>
<evidence type="ECO:0000256" key="27">
    <source>
        <dbReference type="ARBA" id="ARBA00023949"/>
    </source>
</evidence>
<evidence type="ECO:0000256" key="3">
    <source>
        <dbReference type="ARBA" id="ARBA00000934"/>
    </source>
</evidence>
<evidence type="ECO:0000256" key="10">
    <source>
        <dbReference type="ARBA" id="ARBA00010532"/>
    </source>
</evidence>
<evidence type="ECO:0000256" key="7">
    <source>
        <dbReference type="ARBA" id="ARBA00004285"/>
    </source>
</evidence>
<keyword evidence="25" id="KW-0325">Glycoprotein</keyword>
<reference evidence="34" key="2">
    <citation type="submission" date="2025-09" db="UniProtKB">
        <authorList>
            <consortium name="Ensembl"/>
        </authorList>
    </citation>
    <scope>IDENTIFICATION</scope>
</reference>
<proteinExistence type="inferred from homology"/>
<comment type="catalytic activity">
    <reaction evidence="27">
        <text>tetracosanoate(out) = tetracosanoate(in)</text>
        <dbReference type="Rhea" id="RHEA:45260"/>
        <dbReference type="ChEBI" id="CHEBI:31014"/>
    </reaction>
    <physiologicalReaction direction="left-to-right" evidence="27">
        <dbReference type="Rhea" id="RHEA:45261"/>
    </physiologicalReaction>
</comment>
<evidence type="ECO:0000256" key="11">
    <source>
        <dbReference type="ARBA" id="ARBA00020772"/>
    </source>
</evidence>
<dbReference type="GO" id="GO:0009986">
    <property type="term" value="C:cell surface"/>
    <property type="evidence" value="ECO:0007669"/>
    <property type="project" value="TreeGrafter"/>
</dbReference>
<evidence type="ECO:0000256" key="23">
    <source>
        <dbReference type="ARBA" id="ARBA00023157"/>
    </source>
</evidence>
<dbReference type="GO" id="GO:0042742">
    <property type="term" value="P:defense response to bacterium"/>
    <property type="evidence" value="ECO:0007669"/>
    <property type="project" value="Ensembl"/>
</dbReference>
<dbReference type="PRINTS" id="PR01609">
    <property type="entry name" value="CD36FAMILY"/>
</dbReference>
<evidence type="ECO:0000256" key="21">
    <source>
        <dbReference type="ARBA" id="ARBA00023136"/>
    </source>
</evidence>
<evidence type="ECO:0000256" key="32">
    <source>
        <dbReference type="PIRSR" id="PIRSR605428-52"/>
    </source>
</evidence>
<feature type="transmembrane region" description="Helical" evidence="33">
    <location>
        <begin position="438"/>
        <end position="458"/>
    </location>
</feature>
<dbReference type="GO" id="GO:0005044">
    <property type="term" value="F:scavenger receptor activity"/>
    <property type="evidence" value="ECO:0007669"/>
    <property type="project" value="TreeGrafter"/>
</dbReference>
<dbReference type="PRINTS" id="PR01610">
    <property type="entry name" value="CD36ANTIGEN"/>
</dbReference>
<dbReference type="CTD" id="948"/>
<comment type="catalytic activity">
    <reaction evidence="5">
        <text>butanoate(out) = butanoate(in)</text>
        <dbReference type="Rhea" id="RHEA:45248"/>
        <dbReference type="ChEBI" id="CHEBI:17968"/>
    </reaction>
    <physiologicalReaction direction="left-to-right" evidence="5">
        <dbReference type="Rhea" id="RHEA:45249"/>
    </physiologicalReaction>
</comment>
<dbReference type="GO" id="GO:0034383">
    <property type="term" value="P:low-density lipoprotein particle clearance"/>
    <property type="evidence" value="ECO:0007669"/>
    <property type="project" value="TreeGrafter"/>
</dbReference>
<feature type="disulfide bond" evidence="32">
    <location>
        <begin position="305"/>
        <end position="314"/>
    </location>
</feature>
<dbReference type="GO" id="GO:0005041">
    <property type="term" value="F:low-density lipoprotein particle receptor activity"/>
    <property type="evidence" value="ECO:0007669"/>
    <property type="project" value="TreeGrafter"/>
</dbReference>
<evidence type="ECO:0000256" key="31">
    <source>
        <dbReference type="ARBA" id="ARBA00032780"/>
    </source>
</evidence>
<evidence type="ECO:0000256" key="19">
    <source>
        <dbReference type="ARBA" id="ARBA00023034"/>
    </source>
</evidence>
<evidence type="ECO:0000256" key="5">
    <source>
        <dbReference type="ARBA" id="ARBA00001892"/>
    </source>
</evidence>
<evidence type="ECO:0000256" key="12">
    <source>
        <dbReference type="ARBA" id="ARBA00022448"/>
    </source>
</evidence>
<keyword evidence="13" id="KW-1003">Cell membrane</keyword>
<keyword evidence="17" id="KW-0130">Cell adhesion</keyword>
<evidence type="ECO:0000256" key="16">
    <source>
        <dbReference type="ARBA" id="ARBA00022843"/>
    </source>
</evidence>
<evidence type="ECO:0000256" key="25">
    <source>
        <dbReference type="ARBA" id="ARBA00023180"/>
    </source>
</evidence>
<dbReference type="PANTHER" id="PTHR11923">
    <property type="entry name" value="SCAVENGER RECEPTOR CLASS B TYPE-1 SR-B1"/>
    <property type="match status" value="1"/>
</dbReference>
<dbReference type="GO" id="GO:0006898">
    <property type="term" value="P:receptor-mediated endocytosis"/>
    <property type="evidence" value="ECO:0007669"/>
    <property type="project" value="TreeGrafter"/>
</dbReference>
<evidence type="ECO:0000256" key="15">
    <source>
        <dbReference type="ARBA" id="ARBA00022692"/>
    </source>
</evidence>
<feature type="disulfide bond" evidence="32">
    <location>
        <begin position="264"/>
        <end position="325"/>
    </location>
</feature>
<keyword evidence="23 32" id="KW-1015">Disulfide bond</keyword>
<dbReference type="GeneTree" id="ENSGT00940000153372"/>
<keyword evidence="24" id="KW-0675">Receptor</keyword>
<dbReference type="PANTHER" id="PTHR11923:SF12">
    <property type="entry name" value="PLATELET GLYCOPROTEIN 4"/>
    <property type="match status" value="1"/>
</dbReference>
<comment type="subcellular location">
    <subcellularLocation>
        <location evidence="6">Apical cell membrane</location>
    </subcellularLocation>
    <subcellularLocation>
        <location evidence="9">Cell membrane</location>
        <topology evidence="9">Multi-pass membrane protein</topology>
    </subcellularLocation>
    <subcellularLocation>
        <location evidence="8">Golgi apparatus</location>
    </subcellularLocation>
    <subcellularLocation>
        <location evidence="7">Membrane raft</location>
    </subcellularLocation>
</comment>
<dbReference type="GO" id="GO:0005901">
    <property type="term" value="C:caveola"/>
    <property type="evidence" value="ECO:0007669"/>
    <property type="project" value="TreeGrafter"/>
</dbReference>
<evidence type="ECO:0000256" key="26">
    <source>
        <dbReference type="ARBA" id="ARBA00023288"/>
    </source>
</evidence>
<comment type="similarity">
    <text evidence="10">Belongs to the CD36 family.</text>
</comment>
<dbReference type="GO" id="GO:0006955">
    <property type="term" value="P:immune response"/>
    <property type="evidence" value="ECO:0007669"/>
    <property type="project" value="Ensembl"/>
</dbReference>
<keyword evidence="35" id="KW-1185">Reference proteome</keyword>
<evidence type="ECO:0000256" key="17">
    <source>
        <dbReference type="ARBA" id="ARBA00022889"/>
    </source>
</evidence>
<evidence type="ECO:0000256" key="29">
    <source>
        <dbReference type="ARBA" id="ARBA00031821"/>
    </source>
</evidence>
<keyword evidence="18 33" id="KW-1133">Transmembrane helix</keyword>
<name>A0A3B3RG40_9TELE</name>
<evidence type="ECO:0000256" key="13">
    <source>
        <dbReference type="ARBA" id="ARBA00022475"/>
    </source>
</evidence>
<evidence type="ECO:0000256" key="4">
    <source>
        <dbReference type="ARBA" id="ARBA00000996"/>
    </source>
</evidence>
<keyword evidence="21 33" id="KW-0472">Membrane</keyword>
<evidence type="ECO:0000256" key="20">
    <source>
        <dbReference type="ARBA" id="ARBA00023055"/>
    </source>
</evidence>
<dbReference type="Pfam" id="PF01130">
    <property type="entry name" value="CD36"/>
    <property type="match status" value="1"/>
</dbReference>
<evidence type="ECO:0000256" key="22">
    <source>
        <dbReference type="ARBA" id="ARBA00023139"/>
    </source>
</evidence>